<dbReference type="InterPro" id="IPR027417">
    <property type="entry name" value="P-loop_NTPase"/>
</dbReference>
<dbReference type="Pfam" id="PF07475">
    <property type="entry name" value="Hpr_kinase_C"/>
    <property type="match status" value="1"/>
</dbReference>
<dbReference type="EC" id="2.7.11.-" evidence="2"/>
<protein>
    <submittedName>
        <fullName evidence="2">HPr kinase/phosphorylase</fullName>
        <ecNumber evidence="2">2.7.11.-</ecNumber>
    </submittedName>
</protein>
<accession>A0A0P1IJC4</accession>
<dbReference type="EMBL" id="CYUD01000015">
    <property type="protein sequence ID" value="CUK16481.1"/>
    <property type="molecule type" value="Genomic_DNA"/>
</dbReference>
<evidence type="ECO:0000313" key="2">
    <source>
        <dbReference type="EMBL" id="CUK16481.1"/>
    </source>
</evidence>
<proteinExistence type="predicted"/>
<dbReference type="GO" id="GO:0006109">
    <property type="term" value="P:regulation of carbohydrate metabolic process"/>
    <property type="evidence" value="ECO:0007669"/>
    <property type="project" value="InterPro"/>
</dbReference>
<keyword evidence="2" id="KW-0808">Transferase</keyword>
<dbReference type="GO" id="GO:0005524">
    <property type="term" value="F:ATP binding"/>
    <property type="evidence" value="ECO:0007669"/>
    <property type="project" value="InterPro"/>
</dbReference>
<dbReference type="Gene3D" id="3.40.50.300">
    <property type="entry name" value="P-loop containing nucleotide triphosphate hydrolases"/>
    <property type="match status" value="1"/>
</dbReference>
<dbReference type="PROSITE" id="PS00675">
    <property type="entry name" value="SIGMA54_INTERACT_1"/>
    <property type="match status" value="1"/>
</dbReference>
<dbReference type="CDD" id="cd01918">
    <property type="entry name" value="HprK_C"/>
    <property type="match status" value="1"/>
</dbReference>
<dbReference type="GO" id="GO:0000155">
    <property type="term" value="F:phosphorelay sensor kinase activity"/>
    <property type="evidence" value="ECO:0007669"/>
    <property type="project" value="InterPro"/>
</dbReference>
<dbReference type="Proteomes" id="UP000051260">
    <property type="component" value="Unassembled WGS sequence"/>
</dbReference>
<dbReference type="STRING" id="1715692.RUE5091_04000"/>
<keyword evidence="3" id="KW-1185">Reference proteome</keyword>
<reference evidence="3" key="1">
    <citation type="submission" date="2015-09" db="EMBL/GenBank/DDBJ databases">
        <authorList>
            <person name="Rodrigo-Torres L."/>
            <person name="Arahal D.R."/>
        </authorList>
    </citation>
    <scope>NUCLEOTIDE SEQUENCE [LARGE SCALE GENOMIC DNA]</scope>
    <source>
        <strain evidence="3">CECT 5091</strain>
    </source>
</reference>
<sequence length="165" mass="17166">MSWGCLCKRMGGQTLLDIQQQDQAILHATCVAVEGQGVLILGQSGSGKSALALQMMALGATLVADDRVALSMQGEEAVADAALNLGGLIEARGIGLLRAQAAGATPIRYVVDLDLSKPSRLPEPETAVVLRQTVTLLRAAGVPNLAAALLQVLKMGRVDPEWPST</sequence>
<evidence type="ECO:0000259" key="1">
    <source>
        <dbReference type="Pfam" id="PF07475"/>
    </source>
</evidence>
<feature type="domain" description="HPr kinase/phosphorylase C-terminal" evidence="1">
    <location>
        <begin position="23"/>
        <end position="101"/>
    </location>
</feature>
<dbReference type="InterPro" id="IPR011104">
    <property type="entry name" value="Hpr_kin/Pase_C"/>
</dbReference>
<organism evidence="2 3">
    <name type="scientific">Ruegeria denitrificans</name>
    <dbReference type="NCBI Taxonomy" id="1715692"/>
    <lineage>
        <taxon>Bacteria</taxon>
        <taxon>Pseudomonadati</taxon>
        <taxon>Pseudomonadota</taxon>
        <taxon>Alphaproteobacteria</taxon>
        <taxon>Rhodobacterales</taxon>
        <taxon>Roseobacteraceae</taxon>
        <taxon>Ruegeria</taxon>
    </lineage>
</organism>
<dbReference type="InterPro" id="IPR025662">
    <property type="entry name" value="Sigma_54_int_dom_ATP-bd_1"/>
</dbReference>
<evidence type="ECO:0000313" key="3">
    <source>
        <dbReference type="Proteomes" id="UP000051260"/>
    </source>
</evidence>
<gene>
    <name evidence="2" type="primary">hprK</name>
    <name evidence="2" type="ORF">RUE5091_04000</name>
</gene>
<dbReference type="AlphaFoldDB" id="A0A0P1IJC4"/>
<name>A0A0P1IJC4_9RHOB</name>
<dbReference type="SUPFAM" id="SSF53795">
    <property type="entry name" value="PEP carboxykinase-like"/>
    <property type="match status" value="1"/>
</dbReference>
<keyword evidence="2" id="KW-0418">Kinase</keyword>